<evidence type="ECO:0000313" key="8">
    <source>
        <dbReference type="Proteomes" id="UP000318447"/>
    </source>
</evidence>
<reference evidence="6" key="3">
    <citation type="submission" date="2011-02" db="EMBL/GenBank/DDBJ databases">
        <title>Whole genome sequencing of Leishmania donovani clinical lines reveals dynamic variation related to drug resistance.</title>
        <authorList>
            <person name="Downing T."/>
            <person name="Imamura H."/>
            <person name="Sanders M."/>
            <person name="Decuypere S."/>
            <person name="Hertz-Fowler C."/>
            <person name="Clark T.G."/>
            <person name="Rijal S."/>
            <person name="Sundar S."/>
            <person name="Quail M.A."/>
            <person name="De Doncker S."/>
            <person name="Maes I."/>
            <person name="Vanaerschot M."/>
            <person name="Stark O."/>
            <person name="Schonian G."/>
            <person name="Dujardin J.C."/>
            <person name="Berriman M."/>
        </authorList>
    </citation>
    <scope>NUCLEOTIDE SEQUENCE [LARGE SCALE GENOMIC DNA]</scope>
    <source>
        <strain evidence="6">BPK282A1</strain>
    </source>
</reference>
<evidence type="ECO:0000256" key="1">
    <source>
        <dbReference type="ARBA" id="ARBA00007478"/>
    </source>
</evidence>
<evidence type="ECO:0000313" key="5">
    <source>
        <dbReference type="EMBL" id="TPP45914.1"/>
    </source>
</evidence>
<dbReference type="OMA" id="AVQINWD"/>
<dbReference type="Proteomes" id="UP000274082">
    <property type="component" value="Chromosome 30"/>
</dbReference>
<dbReference type="InterPro" id="IPR008491">
    <property type="entry name" value="CDK5RAP3"/>
</dbReference>
<dbReference type="OrthoDB" id="278576at2759"/>
<dbReference type="EMBL" id="RHLC01000011">
    <property type="protein sequence ID" value="TPP45914.1"/>
    <property type="molecule type" value="Genomic_DNA"/>
</dbReference>
<reference evidence="4 6" key="1">
    <citation type="journal article" date="2011" name="Genome Res.">
        <title>Whole genome sequencing of multiple Leishmania donovani clinical isolates provides insights into population structure and mechanisms of drug resistance.</title>
        <authorList>
            <person name="Downing T."/>
            <person name="Imamura H."/>
            <person name="Decuypere S."/>
            <person name="Clark T.G."/>
            <person name="Coombs G.H."/>
            <person name="Cotton J.A."/>
            <person name="Hilley J.D."/>
            <person name="de Doncker S."/>
            <person name="Maes I."/>
            <person name="Mottram J.C."/>
            <person name="Quail M.A."/>
            <person name="Rijal S."/>
            <person name="Sanders M."/>
            <person name="Schonian G."/>
            <person name="Stark O."/>
            <person name="Sundar S."/>
            <person name="Vanaerschot M."/>
            <person name="Hertz-Fowler C."/>
            <person name="Dujardin J.C."/>
            <person name="Berriman M."/>
        </authorList>
    </citation>
    <scope>NUCLEOTIDE SEQUENCE [LARGE SCALE GENOMIC DNA]</scope>
    <source>
        <strain evidence="4 6">BPK282A1</strain>
    </source>
</reference>
<dbReference type="PANTHER" id="PTHR14894">
    <property type="entry name" value="CDK5 REGULATORY SUBUNIT-ASSOCIATED PROTEIN 3"/>
    <property type="match status" value="1"/>
</dbReference>
<dbReference type="RefSeq" id="XP_003863078.1">
    <property type="nucleotide sequence ID" value="XM_003863030.1"/>
</dbReference>
<evidence type="ECO:0000313" key="3">
    <source>
        <dbReference type="EMBL" id="AYU81165.1"/>
    </source>
</evidence>
<evidence type="ECO:0000313" key="4">
    <source>
        <dbReference type="EMBL" id="CBZ36388.1"/>
    </source>
</evidence>
<sequence length="388" mass="43887">MTSQPISIHYKQMEEWLEDRKSVFSRKHKNEYNALLSVAPRLVQMAQYDIPALEKQIKKNENAIEDCHRVCEEAQRTQLKLVERRRTMLREYGIELAAAVGEVEVAFAVDQRVREACAQVNAAFQEYARARVRALKEYYNALLARTAAGWYGTDPFAFHFPWLQRAFSEAEYQPADALSEATDAGGEAADAAEPQIDWGDDDDGAAGTFAGLGKDAVQINWDATEMEARPVEDDSLPATDGVHFSIDLASAKHRANVMSELEAASCFCRERGTADLLECATETEALRRFLSSAKEGELARMKESYRARGSFVDRITRFQQQIVVAENRSTTHQAKMQDAEDDLAKLKVQQDELLSRLRSMRDEALTHLEHMFPDRRILIVGDLNKYLA</sequence>
<gene>
    <name evidence="5" type="ORF">CGC21_36525</name>
    <name evidence="4" type="ORF">LDBPK_303670</name>
    <name evidence="3" type="ORF">LdCL_300042100</name>
</gene>
<dbReference type="GO" id="GO:0012505">
    <property type="term" value="C:endomembrane system"/>
    <property type="evidence" value="ECO:0007669"/>
    <property type="project" value="TreeGrafter"/>
</dbReference>
<dbReference type="GeneID" id="13385787"/>
<dbReference type="Proteomes" id="UP000008980">
    <property type="component" value="Chromosome 30"/>
</dbReference>
<dbReference type="VEuPathDB" id="TriTrypDB:LdBPK_303670.1"/>
<protein>
    <submittedName>
        <fullName evidence="3">Uncharacterized protein</fullName>
    </submittedName>
</protein>
<dbReference type="PANTHER" id="PTHR14894:SF0">
    <property type="entry name" value="CDK5 REGULATORY SUBUNIT-ASSOCIATED PROTEIN 3"/>
    <property type="match status" value="1"/>
</dbReference>
<evidence type="ECO:0000256" key="2">
    <source>
        <dbReference type="SAM" id="Coils"/>
    </source>
</evidence>
<name>A0A3S7X403_LEIDO</name>
<reference evidence="3 7" key="4">
    <citation type="journal article" date="2018" name="Sci. Rep.">
        <title>A complete Leishmania donovani reference genome identifies novel genetic variations associated with virulence.</title>
        <authorList>
            <person name="Lypaczewski P."/>
            <person name="Hoshizaki J."/>
            <person name="Zhang W.-W."/>
            <person name="McCall L.-I."/>
            <person name="Torcivia-Rodriguez J."/>
            <person name="Simonyan V."/>
            <person name="Kaur A."/>
            <person name="Dewar K."/>
            <person name="Matlashewski G."/>
        </authorList>
    </citation>
    <scope>NUCLEOTIDE SEQUENCE [LARGE SCALE GENOMIC DNA]</scope>
    <source>
        <strain evidence="3 7">LdCL</strain>
    </source>
</reference>
<reference evidence="4" key="2">
    <citation type="submission" date="2011-01" db="EMBL/GenBank/DDBJ databases">
        <authorList>
            <person name="Zhao B.P."/>
            <person name="Ren Z.A."/>
            <person name="Li C.D."/>
        </authorList>
    </citation>
    <scope>NUCLEOTIDE SEQUENCE</scope>
    <source>
        <strain evidence="4">BPK282A1</strain>
    </source>
</reference>
<reference evidence="5" key="6">
    <citation type="submission" date="2019-02" db="EMBL/GenBank/DDBJ databases">
        <title>FDA dAtabase for Regulatory Grade micrObial Sequences (FDA-ARGOS): Supporting development and validation of Infectious Disease Dx tests.</title>
        <authorList>
            <person name="Duncan R."/>
            <person name="Fisher C."/>
            <person name="Tallon L.J."/>
            <person name="Sadzewicz L."/>
            <person name="Sengamalay N."/>
            <person name="Ott S."/>
            <person name="Godinez A."/>
            <person name="Nagaraj S."/>
            <person name="Nadendla S."/>
            <person name="Sichtig H."/>
        </authorList>
    </citation>
    <scope>NUCLEOTIDE SEQUENCE</scope>
    <source>
        <strain evidence="5">FDAARGOS_361</strain>
    </source>
</reference>
<dbReference type="Proteomes" id="UP000318447">
    <property type="component" value="Unassembled WGS sequence"/>
</dbReference>
<keyword evidence="2" id="KW-0175">Coiled coil</keyword>
<dbReference type="EMBL" id="CP029529">
    <property type="protein sequence ID" value="AYU81165.1"/>
    <property type="molecule type" value="Genomic_DNA"/>
</dbReference>
<keyword evidence="7" id="KW-1185">Reference proteome</keyword>
<accession>E9BMB0</accession>
<dbReference type="Pfam" id="PF05600">
    <property type="entry name" value="CDK5RAP3"/>
    <property type="match status" value="1"/>
</dbReference>
<evidence type="ECO:0000313" key="7">
    <source>
        <dbReference type="Proteomes" id="UP000274082"/>
    </source>
</evidence>
<proteinExistence type="inferred from homology"/>
<organism evidence="3 7">
    <name type="scientific">Leishmania donovani</name>
    <dbReference type="NCBI Taxonomy" id="5661"/>
    <lineage>
        <taxon>Eukaryota</taxon>
        <taxon>Discoba</taxon>
        <taxon>Euglenozoa</taxon>
        <taxon>Kinetoplastea</taxon>
        <taxon>Metakinetoplastina</taxon>
        <taxon>Trypanosomatida</taxon>
        <taxon>Trypanosomatidae</taxon>
        <taxon>Leishmaniinae</taxon>
        <taxon>Leishmania</taxon>
    </lineage>
</organism>
<dbReference type="EMBL" id="FR799617">
    <property type="protein sequence ID" value="CBZ36388.1"/>
    <property type="molecule type" value="Genomic_DNA"/>
</dbReference>
<accession>A0A3S7X403</accession>
<dbReference type="GO" id="GO:0007346">
    <property type="term" value="P:regulation of mitotic cell cycle"/>
    <property type="evidence" value="ECO:0007669"/>
    <property type="project" value="TreeGrafter"/>
</dbReference>
<feature type="coiled-coil region" evidence="2">
    <location>
        <begin position="329"/>
        <end position="363"/>
    </location>
</feature>
<reference evidence="8" key="5">
    <citation type="submission" date="2019-02" db="EMBL/GenBank/DDBJ databases">
        <title>FDA dAtabase for Regulatory Grade micrObial Sequences (FDA-ARGOS): Supporting development and validation of Infectious Disease Dx tests.</title>
        <authorList>
            <person name="Duncan R."/>
            <person name="Fisher C."/>
            <person name="Tallon L."/>
            <person name="Sadzewicz L."/>
            <person name="Sengamalay N."/>
            <person name="Ott S."/>
            <person name="Godinez A."/>
            <person name="Nagaraj S."/>
            <person name="Vavikolanu K."/>
            <person name="Nadendla S."/>
            <person name="Aluvathingal J."/>
            <person name="Sichtig H."/>
        </authorList>
    </citation>
    <scope>NUCLEOTIDE SEQUENCE [LARGE SCALE GENOMIC DNA]</scope>
    <source>
        <strain evidence="8">FDAARGOS_361</strain>
    </source>
</reference>
<dbReference type="KEGG" id="ldo:LDBPK_303670"/>
<dbReference type="VEuPathDB" id="TriTrypDB:LDHU3_30.4890"/>
<evidence type="ECO:0000313" key="6">
    <source>
        <dbReference type="Proteomes" id="UP000008980"/>
    </source>
</evidence>
<dbReference type="VEuPathDB" id="TriTrypDB:LdCL_300042100"/>
<dbReference type="AlphaFoldDB" id="A0A3S7X403"/>
<comment type="similarity">
    <text evidence="1">Belongs to the CDK5RAP3 family.</text>
</comment>